<dbReference type="GO" id="GO:0052689">
    <property type="term" value="F:carboxylic ester hydrolase activity"/>
    <property type="evidence" value="ECO:0007669"/>
    <property type="project" value="UniProtKB-KW"/>
</dbReference>
<evidence type="ECO:0000313" key="5">
    <source>
        <dbReference type="EMBL" id="MBB4034977.1"/>
    </source>
</evidence>
<dbReference type="InterPro" id="IPR054579">
    <property type="entry name" value="GCE-like_dom"/>
</dbReference>
<dbReference type="AlphaFoldDB" id="A0A840CG66"/>
<dbReference type="Proteomes" id="UP000555103">
    <property type="component" value="Unassembled WGS sequence"/>
</dbReference>
<dbReference type="EMBL" id="JACIEP010000002">
    <property type="protein sequence ID" value="MBB4034977.1"/>
    <property type="molecule type" value="Genomic_DNA"/>
</dbReference>
<name>A0A840CG66_9BACT</name>
<feature type="domain" description="4-O-methyl-glucuronoyl methylesterase-like" evidence="4">
    <location>
        <begin position="223"/>
        <end position="371"/>
    </location>
</feature>
<protein>
    <recommendedName>
        <fullName evidence="4">4-O-methyl-glucuronoyl methylesterase-like domain-containing protein</fullName>
    </recommendedName>
</protein>
<evidence type="ECO:0000256" key="1">
    <source>
        <dbReference type="ARBA" id="ARBA00022487"/>
    </source>
</evidence>
<keyword evidence="2" id="KW-0732">Signal</keyword>
<dbReference type="SUPFAM" id="SSF53474">
    <property type="entry name" value="alpha/beta-Hydrolases"/>
    <property type="match status" value="1"/>
</dbReference>
<keyword evidence="3" id="KW-0378">Hydrolase</keyword>
<proteinExistence type="predicted"/>
<reference evidence="5 6" key="1">
    <citation type="submission" date="2020-08" db="EMBL/GenBank/DDBJ databases">
        <title>Genomic Encyclopedia of Type Strains, Phase IV (KMG-IV): sequencing the most valuable type-strain genomes for metagenomic binning, comparative biology and taxonomic classification.</title>
        <authorList>
            <person name="Goeker M."/>
        </authorList>
    </citation>
    <scope>NUCLEOTIDE SEQUENCE [LARGE SCALE GENOMIC DNA]</scope>
    <source>
        <strain evidence="5 6">DSM 104969</strain>
    </source>
</reference>
<evidence type="ECO:0000256" key="2">
    <source>
        <dbReference type="ARBA" id="ARBA00022729"/>
    </source>
</evidence>
<dbReference type="Pfam" id="PF22244">
    <property type="entry name" value="GCE_fung"/>
    <property type="match status" value="1"/>
</dbReference>
<gene>
    <name evidence="5" type="ORF">GGR21_000864</name>
</gene>
<keyword evidence="1" id="KW-0719">Serine esterase</keyword>
<organism evidence="5 6">
    <name type="scientific">Dysgonomonas hofstadii</name>
    <dbReference type="NCBI Taxonomy" id="637886"/>
    <lineage>
        <taxon>Bacteria</taxon>
        <taxon>Pseudomonadati</taxon>
        <taxon>Bacteroidota</taxon>
        <taxon>Bacteroidia</taxon>
        <taxon>Bacteroidales</taxon>
        <taxon>Dysgonomonadaceae</taxon>
        <taxon>Dysgonomonas</taxon>
    </lineage>
</organism>
<dbReference type="Gene3D" id="3.40.50.1820">
    <property type="entry name" value="alpha/beta hydrolase"/>
    <property type="match status" value="1"/>
</dbReference>
<sequence>MKKVLLASLFFLQVLLFWGQEPNYDESKVPSFILPDPLIMENGEIVTTKEEWIEKRRPEILNLFETYVYGKSPEKPANLHFEVLSEDHYALSNMATRKEIAVYFTESDEHYMTILMYIPNKRNGAVPLFFGLNFKGNHTIYDDPDITESVTRMEPRDGGSEIRPNAFKRGEASSRWPVEMLIANGYGLATVYRGDIDPDYDDGFQNGVHPLFYKDGQTKPKADEWGTLAAWAWGLSCAMDYFETDEDIDASKVAVFGHSRHGKTALWTGAIDQRFAMAISNDSGCGGAALSRRKYGETVSKINKLFPHWFCENFKQYSDNEDKLPVDQHQLIALMAPRPVYIASAIEDRWADPKGEFLSGVFATPVYELFGQDGLPIKDMPDVDSPVIDGYIGYHVRTGDHDINLYDWQQFVKFADKYLKK</sequence>
<dbReference type="RefSeq" id="WP_183305901.1">
    <property type="nucleotide sequence ID" value="NZ_JACIEP010000002.1"/>
</dbReference>
<accession>A0A840CG66</accession>
<comment type="caution">
    <text evidence="5">The sequence shown here is derived from an EMBL/GenBank/DDBJ whole genome shotgun (WGS) entry which is preliminary data.</text>
</comment>
<evidence type="ECO:0000256" key="3">
    <source>
        <dbReference type="ARBA" id="ARBA00022801"/>
    </source>
</evidence>
<evidence type="ECO:0000313" key="6">
    <source>
        <dbReference type="Proteomes" id="UP000555103"/>
    </source>
</evidence>
<keyword evidence="6" id="KW-1185">Reference proteome</keyword>
<evidence type="ECO:0000259" key="4">
    <source>
        <dbReference type="Pfam" id="PF22244"/>
    </source>
</evidence>
<dbReference type="InterPro" id="IPR029058">
    <property type="entry name" value="AB_hydrolase_fold"/>
</dbReference>